<sequence length="93" mass="10920">MAVIKEEIISLLRELPDDATLVEIERAIIVNSFPSAFQHSQKVEKQAQKFEKLTRELSKLIKKAELNPNYFQDTIPIQNVKNSFYIKRDFLIR</sequence>
<accession>X0YNR6</accession>
<comment type="caution">
    <text evidence="1">The sequence shown here is derived from an EMBL/GenBank/DDBJ whole genome shotgun (WGS) entry which is preliminary data.</text>
</comment>
<evidence type="ECO:0000313" key="1">
    <source>
        <dbReference type="EMBL" id="GAG57805.1"/>
    </source>
</evidence>
<proteinExistence type="predicted"/>
<dbReference type="AlphaFoldDB" id="X0YNR6"/>
<dbReference type="EMBL" id="BART01006102">
    <property type="protein sequence ID" value="GAG57805.1"/>
    <property type="molecule type" value="Genomic_DNA"/>
</dbReference>
<organism evidence="1">
    <name type="scientific">marine sediment metagenome</name>
    <dbReference type="NCBI Taxonomy" id="412755"/>
    <lineage>
        <taxon>unclassified sequences</taxon>
        <taxon>metagenomes</taxon>
        <taxon>ecological metagenomes</taxon>
    </lineage>
</organism>
<name>X0YNR6_9ZZZZ</name>
<gene>
    <name evidence="1" type="ORF">S01H4_13880</name>
</gene>
<protein>
    <submittedName>
        <fullName evidence="1">Uncharacterized protein</fullName>
    </submittedName>
</protein>
<reference evidence="1" key="1">
    <citation type="journal article" date="2014" name="Front. Microbiol.">
        <title>High frequency of phylogenetically diverse reductive dehalogenase-homologous genes in deep subseafloor sedimentary metagenomes.</title>
        <authorList>
            <person name="Kawai M."/>
            <person name="Futagami T."/>
            <person name="Toyoda A."/>
            <person name="Takaki Y."/>
            <person name="Nishi S."/>
            <person name="Hori S."/>
            <person name="Arai W."/>
            <person name="Tsubouchi T."/>
            <person name="Morono Y."/>
            <person name="Uchiyama I."/>
            <person name="Ito T."/>
            <person name="Fujiyama A."/>
            <person name="Inagaki F."/>
            <person name="Takami H."/>
        </authorList>
    </citation>
    <scope>NUCLEOTIDE SEQUENCE</scope>
    <source>
        <strain evidence="1">Expedition CK06-06</strain>
    </source>
</reference>